<dbReference type="InterPro" id="IPR014030">
    <property type="entry name" value="Ketoacyl_synth_N"/>
</dbReference>
<dbReference type="EMBL" id="CP012801">
    <property type="protein sequence ID" value="ALJ61130.1"/>
    <property type="molecule type" value="Genomic_DNA"/>
</dbReference>
<name>A0A0P0GMJ0_9BACE</name>
<dbReference type="GO" id="GO:0004315">
    <property type="term" value="F:3-oxoacyl-[acyl-carrier-protein] synthase activity"/>
    <property type="evidence" value="ECO:0007669"/>
    <property type="project" value="UniProtKB-EC"/>
</dbReference>
<dbReference type="Pfam" id="PF02801">
    <property type="entry name" value="Ketoacyl-synt_C"/>
    <property type="match status" value="1"/>
</dbReference>
<evidence type="ECO:0000313" key="6">
    <source>
        <dbReference type="Proteomes" id="UP000061809"/>
    </source>
</evidence>
<dbReference type="SMART" id="SM00825">
    <property type="entry name" value="PKS_KS"/>
    <property type="match status" value="1"/>
</dbReference>
<evidence type="ECO:0000313" key="5">
    <source>
        <dbReference type="EMBL" id="ALJ61130.1"/>
    </source>
</evidence>
<accession>A0A0P0GMJ0</accession>
<dbReference type="CDD" id="cd00834">
    <property type="entry name" value="KAS_I_II"/>
    <property type="match status" value="1"/>
</dbReference>
<dbReference type="KEGG" id="bcel:BcellWH2_03909"/>
<evidence type="ECO:0000256" key="3">
    <source>
        <dbReference type="RuleBase" id="RU003694"/>
    </source>
</evidence>
<keyword evidence="2 3" id="KW-0808">Transferase</keyword>
<dbReference type="PANTHER" id="PTHR11712">
    <property type="entry name" value="POLYKETIDE SYNTHASE-RELATED"/>
    <property type="match status" value="1"/>
</dbReference>
<evidence type="ECO:0000256" key="1">
    <source>
        <dbReference type="ARBA" id="ARBA00008467"/>
    </source>
</evidence>
<comment type="similarity">
    <text evidence="1 3">Belongs to the thiolase-like superfamily. Beta-ketoacyl-ACP synthases family.</text>
</comment>
<proteinExistence type="inferred from homology"/>
<dbReference type="PANTHER" id="PTHR11712:SF320">
    <property type="entry name" value="BETA-KETOACYL SYNTHASE"/>
    <property type="match status" value="1"/>
</dbReference>
<dbReference type="InterPro" id="IPR020841">
    <property type="entry name" value="PKS_Beta-ketoAc_synthase_dom"/>
</dbReference>
<dbReference type="InterPro" id="IPR016039">
    <property type="entry name" value="Thiolase-like"/>
</dbReference>
<dbReference type="InterPro" id="IPR000794">
    <property type="entry name" value="Beta-ketoacyl_synthase"/>
</dbReference>
<evidence type="ECO:0000259" key="4">
    <source>
        <dbReference type="PROSITE" id="PS52004"/>
    </source>
</evidence>
<keyword evidence="5" id="KW-0012">Acyltransferase</keyword>
<dbReference type="GO" id="GO:0006633">
    <property type="term" value="P:fatty acid biosynthetic process"/>
    <property type="evidence" value="ECO:0007669"/>
    <property type="project" value="TreeGrafter"/>
</dbReference>
<dbReference type="Gene3D" id="3.40.47.10">
    <property type="match status" value="1"/>
</dbReference>
<dbReference type="Proteomes" id="UP000061809">
    <property type="component" value="Chromosome"/>
</dbReference>
<dbReference type="RefSeq" id="WP_029427250.1">
    <property type="nucleotide sequence ID" value="NZ_CP012801.1"/>
</dbReference>
<dbReference type="GO" id="GO:0005829">
    <property type="term" value="C:cytosol"/>
    <property type="evidence" value="ECO:0007669"/>
    <property type="project" value="TreeGrafter"/>
</dbReference>
<evidence type="ECO:0000256" key="2">
    <source>
        <dbReference type="ARBA" id="ARBA00022679"/>
    </source>
</evidence>
<dbReference type="PROSITE" id="PS52004">
    <property type="entry name" value="KS3_2"/>
    <property type="match status" value="1"/>
</dbReference>
<dbReference type="PATRIC" id="fig|246787.4.peg.4045"/>
<gene>
    <name evidence="5" type="primary">fabF_2</name>
    <name evidence="5" type="ORF">BcellWH2_03909</name>
</gene>
<reference evidence="5 6" key="1">
    <citation type="journal article" date="2015" name="Science">
        <title>Genetic determinants of in vivo fitness and diet responsiveness in multiple human gut Bacteroides.</title>
        <authorList>
            <person name="Wu M."/>
            <person name="McNulty N.P."/>
            <person name="Rodionov D.A."/>
            <person name="Khoroshkin M.S."/>
            <person name="Griffin N.W."/>
            <person name="Cheng J."/>
            <person name="Latreille P."/>
            <person name="Kerstetter R.A."/>
            <person name="Terrapon N."/>
            <person name="Henrissat B."/>
            <person name="Osterman A.L."/>
            <person name="Gordon J.I."/>
        </authorList>
    </citation>
    <scope>NUCLEOTIDE SEQUENCE [LARGE SCALE GENOMIC DNA]</scope>
    <source>
        <strain evidence="5 6">WH2</strain>
    </source>
</reference>
<dbReference type="EC" id="2.3.1.179" evidence="5"/>
<feature type="domain" description="Ketosynthase family 3 (KS3)" evidence="4">
    <location>
        <begin position="1"/>
        <end position="392"/>
    </location>
</feature>
<protein>
    <submittedName>
        <fullName evidence="5">3-oxoacyl-[acyl-carrier-protein] synthase 2</fullName>
        <ecNumber evidence="5">2.3.1.179</ecNumber>
    </submittedName>
</protein>
<dbReference type="AlphaFoldDB" id="A0A0P0GMJ0"/>
<dbReference type="Pfam" id="PF00109">
    <property type="entry name" value="ketoacyl-synt"/>
    <property type="match status" value="1"/>
</dbReference>
<dbReference type="InterPro" id="IPR014031">
    <property type="entry name" value="Ketoacyl_synth_C"/>
</dbReference>
<sequence>MKIYVTGLGVVSGIGLGVAENIASLRKHQHGMGKVTLFPTELDVPVSEVKYSNEELKRLLSLDIQKTFSRTALLGMLAAREAVDDARLDLNTLRVGLISSTSVGGMDLSEHFYNAFKKDNRKGRLREVISHDCGASTEMIADYLKVNDFVTTISTACSSAANAIMLGARMIRNGQLDAAIVGGTDALCKFTLNGFNSLMILDKEHCRPFDASRAGLNLGEGAGYIVLQSEKLLRKESYCLLSGYSNVNEAFHQTGSSPEGNGPFWSMTEAIAKSEIPPEEIDYINVHGTGTPSNDLSEGLAIRRIFGDKIPPFSSVKAFIGHTLGASEGIEAVYSVLSVYHGFIYPNLNFKEPIEENMLMPETSFREGLPIRNVLSNSFGFGGNDSSILFSTLKEK</sequence>
<dbReference type="SUPFAM" id="SSF53901">
    <property type="entry name" value="Thiolase-like"/>
    <property type="match status" value="1"/>
</dbReference>
<organism evidence="5 6">
    <name type="scientific">Bacteroides cellulosilyticus</name>
    <dbReference type="NCBI Taxonomy" id="246787"/>
    <lineage>
        <taxon>Bacteria</taxon>
        <taxon>Pseudomonadati</taxon>
        <taxon>Bacteroidota</taxon>
        <taxon>Bacteroidia</taxon>
        <taxon>Bacteroidales</taxon>
        <taxon>Bacteroidaceae</taxon>
        <taxon>Bacteroides</taxon>
    </lineage>
</organism>